<dbReference type="CDD" id="cd04280">
    <property type="entry name" value="ZnMc_astacin_like"/>
    <property type="match status" value="1"/>
</dbReference>
<dbReference type="Gene3D" id="3.40.390.10">
    <property type="entry name" value="Collagenase (Catalytic Domain)"/>
    <property type="match status" value="1"/>
</dbReference>
<evidence type="ECO:0000256" key="1">
    <source>
        <dbReference type="ARBA" id="ARBA00022670"/>
    </source>
</evidence>
<keyword evidence="1 6" id="KW-0645">Protease</keyword>
<feature type="binding site" evidence="6">
    <location>
        <position position="255"/>
    </location>
    <ligand>
        <name>Zn(2+)</name>
        <dbReference type="ChEBI" id="CHEBI:29105"/>
        <note>catalytic</note>
    </ligand>
</feature>
<feature type="active site" evidence="6">
    <location>
        <position position="252"/>
    </location>
</feature>
<sequence length="363" mass="41283">MSYPGQYFNKTYKETGPVEKKVAVSVQIPLKEDLGRHSSGKYFPGSHHEPRSLLQSPIGPNERQVEDSKTDISFLTGELLKALQIEQTQSSPRKGRSPRSITEVLKDGVSSEGVNNATVDESSSVFSGLTVPTPNSTFLQDYMSWGQGDLFGIDPMEGPYFEGDIILREHQNIMEERNLVNDPNRLWPGGVLYYDITSEFTPKQQAAIRGALDDLQSHTCASHVGYVSQPGPVDLYLSYPGCFRQFGTIQHEFLHALGFWHEHTRPDRDSYVRIIWQNILPGRESNFESRTTQESQFKGLTYDYDSVMHYRSIAFSKDKISVTILPHDNSAFWRMGQRKRYSYYDLAKLNRLYHCGPGYTGTK</sequence>
<dbReference type="Pfam" id="PF01400">
    <property type="entry name" value="Astacin"/>
    <property type="match status" value="1"/>
</dbReference>
<dbReference type="SUPFAM" id="SSF55486">
    <property type="entry name" value="Metalloproteases ('zincins'), catalytic domain"/>
    <property type="match status" value="1"/>
</dbReference>
<keyword evidence="4 6" id="KW-0862">Zinc</keyword>
<comment type="caution">
    <text evidence="6">Lacks conserved residue(s) required for the propagation of feature annotation.</text>
</comment>
<dbReference type="PANTHER" id="PTHR10127">
    <property type="entry name" value="DISCOIDIN, CUB, EGF, LAMININ , AND ZINC METALLOPROTEASE DOMAIN CONTAINING"/>
    <property type="match status" value="1"/>
</dbReference>
<dbReference type="EC" id="3.4.24.-" evidence="7"/>
<keyword evidence="5 6" id="KW-0482">Metalloprotease</keyword>
<feature type="binding site" evidence="6">
    <location>
        <position position="261"/>
    </location>
    <ligand>
        <name>Zn(2+)</name>
        <dbReference type="ChEBI" id="CHEBI:29105"/>
        <note>catalytic</note>
    </ligand>
</feature>
<evidence type="ECO:0000256" key="6">
    <source>
        <dbReference type="PROSITE-ProRule" id="PRU01211"/>
    </source>
</evidence>
<proteinExistence type="predicted"/>
<accession>A0A7R9I9E7</accession>
<protein>
    <recommendedName>
        <fullName evidence="7">Metalloendopeptidase</fullName>
        <ecNumber evidence="7">3.4.24.-</ecNumber>
    </recommendedName>
</protein>
<gene>
    <name evidence="10" type="ORF">TTEB3V08_LOCUS719</name>
</gene>
<evidence type="ECO:0000256" key="2">
    <source>
        <dbReference type="ARBA" id="ARBA00022723"/>
    </source>
</evidence>
<comment type="cofactor">
    <cofactor evidence="6 7">
        <name>Zn(2+)</name>
        <dbReference type="ChEBI" id="CHEBI:29105"/>
    </cofactor>
    <text evidence="6 7">Binds 1 zinc ion per subunit.</text>
</comment>
<dbReference type="InterPro" id="IPR034035">
    <property type="entry name" value="Astacin-like_dom"/>
</dbReference>
<keyword evidence="3 6" id="KW-0378">Hydrolase</keyword>
<dbReference type="InterPro" id="IPR006026">
    <property type="entry name" value="Peptidase_Metallo"/>
</dbReference>
<dbReference type="PRINTS" id="PR00480">
    <property type="entry name" value="ASTACIN"/>
</dbReference>
<dbReference type="GO" id="GO:0004222">
    <property type="term" value="F:metalloendopeptidase activity"/>
    <property type="evidence" value="ECO:0007669"/>
    <property type="project" value="UniProtKB-UniRule"/>
</dbReference>
<name>A0A7R9I9E7_9NEOP</name>
<feature type="domain" description="Peptidase M12A" evidence="9">
    <location>
        <begin position="178"/>
        <end position="356"/>
    </location>
</feature>
<evidence type="ECO:0000259" key="9">
    <source>
        <dbReference type="PROSITE" id="PS51864"/>
    </source>
</evidence>
<feature type="region of interest" description="Disordered" evidence="8">
    <location>
        <begin position="35"/>
        <end position="66"/>
    </location>
</feature>
<dbReference type="PANTHER" id="PTHR10127:SF780">
    <property type="entry name" value="METALLOENDOPEPTIDASE"/>
    <property type="match status" value="1"/>
</dbReference>
<dbReference type="InterPro" id="IPR001506">
    <property type="entry name" value="Peptidase_M12A"/>
</dbReference>
<evidence type="ECO:0000313" key="10">
    <source>
        <dbReference type="EMBL" id="CAD7452541.1"/>
    </source>
</evidence>
<reference evidence="10" key="1">
    <citation type="submission" date="2020-11" db="EMBL/GenBank/DDBJ databases">
        <authorList>
            <person name="Tran Van P."/>
        </authorList>
    </citation>
    <scope>NUCLEOTIDE SEQUENCE</scope>
</reference>
<dbReference type="InterPro" id="IPR024079">
    <property type="entry name" value="MetalloPept_cat_dom_sf"/>
</dbReference>
<dbReference type="GO" id="GO:0008270">
    <property type="term" value="F:zinc ion binding"/>
    <property type="evidence" value="ECO:0007669"/>
    <property type="project" value="UniProtKB-UniRule"/>
</dbReference>
<dbReference type="GO" id="GO:0006508">
    <property type="term" value="P:proteolysis"/>
    <property type="evidence" value="ECO:0007669"/>
    <property type="project" value="UniProtKB-KW"/>
</dbReference>
<evidence type="ECO:0000256" key="5">
    <source>
        <dbReference type="ARBA" id="ARBA00023049"/>
    </source>
</evidence>
<evidence type="ECO:0000256" key="7">
    <source>
        <dbReference type="RuleBase" id="RU361183"/>
    </source>
</evidence>
<dbReference type="PROSITE" id="PS51864">
    <property type="entry name" value="ASTACIN"/>
    <property type="match status" value="1"/>
</dbReference>
<evidence type="ECO:0000256" key="4">
    <source>
        <dbReference type="ARBA" id="ARBA00022833"/>
    </source>
</evidence>
<organism evidence="10">
    <name type="scientific">Timema tahoe</name>
    <dbReference type="NCBI Taxonomy" id="61484"/>
    <lineage>
        <taxon>Eukaryota</taxon>
        <taxon>Metazoa</taxon>
        <taxon>Ecdysozoa</taxon>
        <taxon>Arthropoda</taxon>
        <taxon>Hexapoda</taxon>
        <taxon>Insecta</taxon>
        <taxon>Pterygota</taxon>
        <taxon>Neoptera</taxon>
        <taxon>Polyneoptera</taxon>
        <taxon>Phasmatodea</taxon>
        <taxon>Timematodea</taxon>
        <taxon>Timematoidea</taxon>
        <taxon>Timematidae</taxon>
        <taxon>Timema</taxon>
    </lineage>
</organism>
<evidence type="ECO:0000256" key="3">
    <source>
        <dbReference type="ARBA" id="ARBA00022801"/>
    </source>
</evidence>
<dbReference type="EMBL" id="OE000124">
    <property type="protein sequence ID" value="CAD7452541.1"/>
    <property type="molecule type" value="Genomic_DNA"/>
</dbReference>
<feature type="binding site" evidence="6">
    <location>
        <position position="251"/>
    </location>
    <ligand>
        <name>Zn(2+)</name>
        <dbReference type="ChEBI" id="CHEBI:29105"/>
        <note>catalytic</note>
    </ligand>
</feature>
<dbReference type="AlphaFoldDB" id="A0A7R9I9E7"/>
<keyword evidence="2 6" id="KW-0479">Metal-binding</keyword>
<dbReference type="SMART" id="SM00235">
    <property type="entry name" value="ZnMc"/>
    <property type="match status" value="1"/>
</dbReference>
<evidence type="ECO:0000256" key="8">
    <source>
        <dbReference type="SAM" id="MobiDB-lite"/>
    </source>
</evidence>